<dbReference type="PANTHER" id="PTHR46406">
    <property type="entry name" value="NITRIC OXIDE-ASSOCIATED PROTEIN 1"/>
    <property type="match status" value="1"/>
</dbReference>
<dbReference type="InterPro" id="IPR027417">
    <property type="entry name" value="P-loop_NTPase"/>
</dbReference>
<feature type="compositionally biased region" description="Basic and acidic residues" evidence="1">
    <location>
        <begin position="195"/>
        <end position="207"/>
    </location>
</feature>
<dbReference type="SUPFAM" id="SSF52540">
    <property type="entry name" value="P-loop containing nucleoside triphosphate hydrolases"/>
    <property type="match status" value="1"/>
</dbReference>
<name>A0A9Q0YRS0_HOLLE</name>
<feature type="compositionally biased region" description="Polar residues" evidence="1">
    <location>
        <begin position="208"/>
        <end position="219"/>
    </location>
</feature>
<dbReference type="Gene3D" id="3.40.50.300">
    <property type="entry name" value="P-loop containing nucleotide triphosphate hydrolases"/>
    <property type="match status" value="1"/>
</dbReference>
<evidence type="ECO:0000259" key="2">
    <source>
        <dbReference type="Pfam" id="PF01926"/>
    </source>
</evidence>
<evidence type="ECO:0000313" key="4">
    <source>
        <dbReference type="Proteomes" id="UP001152320"/>
    </source>
</evidence>
<evidence type="ECO:0000313" key="3">
    <source>
        <dbReference type="EMBL" id="KAJ8025529.1"/>
    </source>
</evidence>
<dbReference type="InterPro" id="IPR052807">
    <property type="entry name" value="Mito_transl_resp_regulator"/>
</dbReference>
<feature type="region of interest" description="Disordered" evidence="1">
    <location>
        <begin position="190"/>
        <end position="219"/>
    </location>
</feature>
<dbReference type="GO" id="GO:0005525">
    <property type="term" value="F:GTP binding"/>
    <property type="evidence" value="ECO:0007669"/>
    <property type="project" value="InterPro"/>
</dbReference>
<keyword evidence="4" id="KW-1185">Reference proteome</keyword>
<feature type="domain" description="G" evidence="2">
    <location>
        <begin position="626"/>
        <end position="678"/>
    </location>
</feature>
<accession>A0A9Q0YRS0</accession>
<reference evidence="3" key="1">
    <citation type="submission" date="2021-10" db="EMBL/GenBank/DDBJ databases">
        <title>Tropical sea cucumber genome reveals ecological adaptation and Cuvierian tubules defense mechanism.</title>
        <authorList>
            <person name="Chen T."/>
        </authorList>
    </citation>
    <scope>NUCLEOTIDE SEQUENCE</scope>
    <source>
        <strain evidence="3">Nanhai2018</strain>
        <tissue evidence="3">Muscle</tissue>
    </source>
</reference>
<dbReference type="OrthoDB" id="1696305at2759"/>
<dbReference type="Pfam" id="PF01926">
    <property type="entry name" value="MMR_HSR1"/>
    <property type="match status" value="1"/>
</dbReference>
<dbReference type="AlphaFoldDB" id="A0A9Q0YRS0"/>
<protein>
    <submittedName>
        <fullName evidence="3">Nitric oxide-associated protein 1</fullName>
    </submittedName>
</protein>
<gene>
    <name evidence="3" type="ORF">HOLleu_33113</name>
</gene>
<sequence length="970" mass="109517">MIQRPRCFSKPSGVTVFVLQPQLLHIKPNMTCVAGVHVKSGHSGNTQPKSRYAKVLRESRVFRGERKERSGKLASDSATSAPSSIQTEESGKPQDILHWASKLSRFPNERKVVEDHSFHNASSVINNFRSETTNESQHIFDEEYFGNITSALTGLETSSSNASLGDAAEEELLNQFDHQYFEGITRHLTYQTDTQNDRNSDTEKSENSRNVTSEGTNRNNLFTESVKELQEESNIFDRHYFGDDDVSSQGRSLIDVIEQEPSDRNGAHHLINEEAEKMLSVPMNSAMVQENKERLHTKLDAEDKKCMVQSINTSQSESDFFRKEFLRQEIKSSIASSQYNTFKEIKQEFSPAEKVSDFAAINITPNEDVDSYLQSDSNIHISLEDKMRLQAQRESLERGTKLRVGGGGIEDLEPEVREVIKASKKKKVNNKPKLKREIKYTGTEDPTIPVSEHNCSGCGAPLHCQEQMKPGYMPSEKFKPLSEASELSGAVCQRCWYFVNMKQALNVNVDAEDYSKIIRAIQTKRADILLMVDLVDVPCSVIPDLKDMVGPRRQMIIVGNKIDLLPKDAPDYLKRVEKNLLEMCIQENVCNREQVQKVHLISAKTGYGIENLITMIQQKWGAKKDIYLLGTANIGKSTLFNTLLNSDLSKTKAHYLIKKATISRWPGTTLSLLKFPVMKPTKEKLFKRNLRLDEERKADSGKPRHVAIDKSEVNLRAYVKGNVGKSFTLKTIEDNKVDDGDIDEEQLPVSGEFEDPFHTMHPNIALNPQLPSPGERKSEKKELPFTFNPQEFELGKWFYDTPGVLHDRQMLTHLTMEELKETMPNKVIIPRTLIIKPGQVIFLGGLGRLDYVQGVDSIYFTVFASEGIPVPIGGAERMKTFPKLLPVDFEVEGCGWQKSASDILLSSAGWVSITAGQGMLAQLRAFTPNGHGCFKRQPALLPYAINMKGRRLSKNKPFYHVDPECVLKYM</sequence>
<evidence type="ECO:0000256" key="1">
    <source>
        <dbReference type="SAM" id="MobiDB-lite"/>
    </source>
</evidence>
<feature type="region of interest" description="Disordered" evidence="1">
    <location>
        <begin position="64"/>
        <end position="92"/>
    </location>
</feature>
<comment type="caution">
    <text evidence="3">The sequence shown here is derived from an EMBL/GenBank/DDBJ whole genome shotgun (WGS) entry which is preliminary data.</text>
</comment>
<dbReference type="EMBL" id="JAIZAY010000017">
    <property type="protein sequence ID" value="KAJ8025529.1"/>
    <property type="molecule type" value="Genomic_DNA"/>
</dbReference>
<dbReference type="Proteomes" id="UP001152320">
    <property type="component" value="Chromosome 17"/>
</dbReference>
<dbReference type="PANTHER" id="PTHR46406:SF1">
    <property type="entry name" value="NITRIC OXIDE-ASSOCIATED PROTEIN 1"/>
    <property type="match status" value="1"/>
</dbReference>
<proteinExistence type="predicted"/>
<dbReference type="InterPro" id="IPR006073">
    <property type="entry name" value="GTP-bd"/>
</dbReference>
<feature type="compositionally biased region" description="Polar residues" evidence="1">
    <location>
        <begin position="76"/>
        <end position="88"/>
    </location>
</feature>
<organism evidence="3 4">
    <name type="scientific">Holothuria leucospilota</name>
    <name type="common">Black long sea cucumber</name>
    <name type="synonym">Mertensiothuria leucospilota</name>
    <dbReference type="NCBI Taxonomy" id="206669"/>
    <lineage>
        <taxon>Eukaryota</taxon>
        <taxon>Metazoa</taxon>
        <taxon>Echinodermata</taxon>
        <taxon>Eleutherozoa</taxon>
        <taxon>Echinozoa</taxon>
        <taxon>Holothuroidea</taxon>
        <taxon>Aspidochirotacea</taxon>
        <taxon>Aspidochirotida</taxon>
        <taxon>Holothuriidae</taxon>
        <taxon>Holothuria</taxon>
    </lineage>
</organism>
<dbReference type="CDD" id="cd01855">
    <property type="entry name" value="YqeH"/>
    <property type="match status" value="1"/>
</dbReference>